<dbReference type="Proteomes" id="UP001629113">
    <property type="component" value="Unassembled WGS sequence"/>
</dbReference>
<gene>
    <name evidence="2" type="ORF">PVAG01_00531</name>
</gene>
<proteinExistence type="predicted"/>
<evidence type="ECO:0000256" key="1">
    <source>
        <dbReference type="SAM" id="MobiDB-lite"/>
    </source>
</evidence>
<dbReference type="EMBL" id="JBFCZG010000001">
    <property type="protein sequence ID" value="KAL3427022.1"/>
    <property type="molecule type" value="Genomic_DNA"/>
</dbReference>
<feature type="region of interest" description="Disordered" evidence="1">
    <location>
        <begin position="75"/>
        <end position="98"/>
    </location>
</feature>
<evidence type="ECO:0000313" key="2">
    <source>
        <dbReference type="EMBL" id="KAL3427022.1"/>
    </source>
</evidence>
<reference evidence="2 3" key="1">
    <citation type="submission" date="2024-06" db="EMBL/GenBank/DDBJ databases">
        <title>Complete genome of Phlyctema vagabunda strain 19-DSS-EL-015.</title>
        <authorList>
            <person name="Fiorenzani C."/>
        </authorList>
    </citation>
    <scope>NUCLEOTIDE SEQUENCE [LARGE SCALE GENOMIC DNA]</scope>
    <source>
        <strain evidence="2 3">19-DSS-EL-015</strain>
    </source>
</reference>
<sequence>MNNGEATEKPKGHRVHYSRYDLRGRTRDDESPPRICGFVDHVIHARHNNIYLCSSRQRALGRALLLFRLTWAQPGPGSGRGKENETRDTSQFDSTDGLGPRGVYSSRYLDSWDRSSISPLFFRLVSFFVEAVVVVVVVGPKSRNGRVTSTLDLLPFPLYGFPKRVSLIDDLAN</sequence>
<protein>
    <submittedName>
        <fullName evidence="2">Uncharacterized protein</fullName>
    </submittedName>
</protein>
<feature type="compositionally biased region" description="Basic and acidic residues" evidence="1">
    <location>
        <begin position="80"/>
        <end position="90"/>
    </location>
</feature>
<organism evidence="2 3">
    <name type="scientific">Phlyctema vagabunda</name>
    <dbReference type="NCBI Taxonomy" id="108571"/>
    <lineage>
        <taxon>Eukaryota</taxon>
        <taxon>Fungi</taxon>
        <taxon>Dikarya</taxon>
        <taxon>Ascomycota</taxon>
        <taxon>Pezizomycotina</taxon>
        <taxon>Leotiomycetes</taxon>
        <taxon>Helotiales</taxon>
        <taxon>Dermateaceae</taxon>
        <taxon>Phlyctema</taxon>
    </lineage>
</organism>
<accession>A0ABR4PUH0</accession>
<name>A0ABR4PUH0_9HELO</name>
<keyword evidence="3" id="KW-1185">Reference proteome</keyword>
<evidence type="ECO:0000313" key="3">
    <source>
        <dbReference type="Proteomes" id="UP001629113"/>
    </source>
</evidence>
<comment type="caution">
    <text evidence="2">The sequence shown here is derived from an EMBL/GenBank/DDBJ whole genome shotgun (WGS) entry which is preliminary data.</text>
</comment>